<keyword evidence="3" id="KW-1185">Reference proteome</keyword>
<dbReference type="Proteomes" id="UP000601990">
    <property type="component" value="Unassembled WGS sequence"/>
</dbReference>
<proteinExistence type="predicted"/>
<comment type="caution">
    <text evidence="2">The sequence shown here is derived from an EMBL/GenBank/DDBJ whole genome shotgun (WGS) entry which is preliminary data.</text>
</comment>
<protein>
    <submittedName>
        <fullName evidence="2">Uncharacterized protein</fullName>
    </submittedName>
</protein>
<name>A0ABX1N7R4_9RHOO</name>
<evidence type="ECO:0000256" key="1">
    <source>
        <dbReference type="SAM" id="SignalP"/>
    </source>
</evidence>
<evidence type="ECO:0000313" key="3">
    <source>
        <dbReference type="Proteomes" id="UP000601990"/>
    </source>
</evidence>
<dbReference type="EMBL" id="WTVH01000062">
    <property type="protein sequence ID" value="NMF95321.1"/>
    <property type="molecule type" value="Genomic_DNA"/>
</dbReference>
<accession>A0ABX1N7R4</accession>
<feature type="chain" id="PRO_5047347325" evidence="1">
    <location>
        <begin position="22"/>
        <end position="83"/>
    </location>
</feature>
<dbReference type="RefSeq" id="WP_169200513.1">
    <property type="nucleotide sequence ID" value="NZ_WTVH02000010.1"/>
</dbReference>
<organism evidence="2 3">
    <name type="scientific">Aromatoleum buckelii</name>
    <dbReference type="NCBI Taxonomy" id="200254"/>
    <lineage>
        <taxon>Bacteria</taxon>
        <taxon>Pseudomonadati</taxon>
        <taxon>Pseudomonadota</taxon>
        <taxon>Betaproteobacteria</taxon>
        <taxon>Rhodocyclales</taxon>
        <taxon>Rhodocyclaceae</taxon>
        <taxon>Aromatoleum</taxon>
    </lineage>
</organism>
<feature type="signal peptide" evidence="1">
    <location>
        <begin position="1"/>
        <end position="21"/>
    </location>
</feature>
<gene>
    <name evidence="2" type="ORF">GO608_18615</name>
</gene>
<reference evidence="2" key="1">
    <citation type="submission" date="2019-12" db="EMBL/GenBank/DDBJ databases">
        <title>Comparative genomics gives insights into the taxonomy of the Azoarcus-Aromatoleum group and reveals separate origins of nif in the plant-associated Azoarcus and non-plant-associated Aromatoleum sub-groups.</title>
        <authorList>
            <person name="Lafos M."/>
            <person name="Maluk M."/>
            <person name="Batista M."/>
            <person name="Junghare M."/>
            <person name="Carmona M."/>
            <person name="Faoro H."/>
            <person name="Cruz L.M."/>
            <person name="Battistoni F."/>
            <person name="De Souza E."/>
            <person name="Pedrosa F."/>
            <person name="Chen W.-M."/>
            <person name="Poole P.S."/>
            <person name="Dixon R.A."/>
            <person name="James E.K."/>
        </authorList>
    </citation>
    <scope>NUCLEOTIDE SEQUENCE</scope>
    <source>
        <strain evidence="2">U120</strain>
    </source>
</reference>
<sequence length="83" mass="9016">MMKKSLIAGLLAMALSGGAFAFHCPVEMKKIDEALAKPPALTAEQMTEVKQLRAEGETLHKAGKHQEALDSLEKAKKILKIET</sequence>
<keyword evidence="1" id="KW-0732">Signal</keyword>
<evidence type="ECO:0000313" key="2">
    <source>
        <dbReference type="EMBL" id="NMF95321.1"/>
    </source>
</evidence>